<protein>
    <submittedName>
        <fullName evidence="1">Uncharacterized protein</fullName>
    </submittedName>
</protein>
<comment type="caution">
    <text evidence="1">The sequence shown here is derived from an EMBL/GenBank/DDBJ whole genome shotgun (WGS) entry which is preliminary data.</text>
</comment>
<dbReference type="Proteomes" id="UP001281761">
    <property type="component" value="Unassembled WGS sequence"/>
</dbReference>
<reference evidence="1 2" key="1">
    <citation type="journal article" date="2022" name="bioRxiv">
        <title>Genomics of Preaxostyla Flagellates Illuminates Evolutionary Transitions and the Path Towards Mitochondrial Loss.</title>
        <authorList>
            <person name="Novak L.V.F."/>
            <person name="Treitli S.C."/>
            <person name="Pyrih J."/>
            <person name="Halakuc P."/>
            <person name="Pipaliya S.V."/>
            <person name="Vacek V."/>
            <person name="Brzon O."/>
            <person name="Soukal P."/>
            <person name="Eme L."/>
            <person name="Dacks J.B."/>
            <person name="Karnkowska A."/>
            <person name="Elias M."/>
            <person name="Hampl V."/>
        </authorList>
    </citation>
    <scope>NUCLEOTIDE SEQUENCE [LARGE SCALE GENOMIC DNA]</scope>
    <source>
        <strain evidence="1">NAU3</strain>
        <tissue evidence="1">Gut</tissue>
    </source>
</reference>
<organism evidence="1 2">
    <name type="scientific">Blattamonas nauphoetae</name>
    <dbReference type="NCBI Taxonomy" id="2049346"/>
    <lineage>
        <taxon>Eukaryota</taxon>
        <taxon>Metamonada</taxon>
        <taxon>Preaxostyla</taxon>
        <taxon>Oxymonadida</taxon>
        <taxon>Blattamonas</taxon>
    </lineage>
</organism>
<name>A0ABQ9X843_9EUKA</name>
<sequence length="849" mass="94312">MDLVEFACSHIDFETLASIVSSDEDVITLFHSTGLSLAILSEIQPQNTTYDLLMQLAKLSELRPLPFEAILCNEYLACSIIGCGEEVYETIVSNFPSCLHTLPKTPRHQYERPFSFGTFREIMKISQKYTDPVQRILAFIECLSHEDHLLKLRNGSKFMNLSVQCLQYTATFLNAHPELIDSFLSSLALSSHPSDIHFRHDRHLNLISTLSHEPLLDPTLPLDSLLSPRSFTDPASSFLRLANTNPSLFHRLVETHARPILDIAVSTALHTVRVVSADPSEPHCLDFGRVTQNWIVLLNAMTKVTINLTQKRRHFITLPSSLVTFLVLSAASTNADMSTAAVSVFSKQFGLSTQHTETLLFATPTSFPLGDAFTLRHSQELEKVGHMRSPSQSICAEVGSCVVLLSRSEHLSADKNIALSLLGIHFAGSLVNTLHSTTTLPHSFPFFSPELRRLSQQPNVWNDTRQPSALSALTTLADITRNIAFPISRESNLPEADEESRHINFVHLFPFLGVESQTQLLSSFYRSVVFLVEMATVNSYNTPIALLTEMRKVAGFLSYINPTNPYIGSPTPAYVSPFEISIVEKLKVTEGEERWKLLTQLAVLSSVIPNFTNELIKAENDAQALLILSIHTIRSIPTLDFHLSSNPAVFDRLVELAGHINNLPLVSVAMEHICTSLETHFHPPHDPRMNPPRADLDRLLVSPSTNAWLSIGQRHALSELVLDALCEMSVLRRGGVEEGFVVGRDEMTSQIVTSCLKMLRVLMSAESFDPTPFVESLVSLVVTTDPSLLRSILLVLPQIEERTRNTTTPFSISTATAPFRGIHESSVNQQPLPSIVATILLFASIKGRI</sequence>
<keyword evidence="2" id="KW-1185">Reference proteome</keyword>
<accession>A0ABQ9X843</accession>
<proteinExistence type="predicted"/>
<dbReference type="EMBL" id="JARBJD010000179">
    <property type="protein sequence ID" value="KAK2948307.1"/>
    <property type="molecule type" value="Genomic_DNA"/>
</dbReference>
<evidence type="ECO:0000313" key="1">
    <source>
        <dbReference type="EMBL" id="KAK2948307.1"/>
    </source>
</evidence>
<evidence type="ECO:0000313" key="2">
    <source>
        <dbReference type="Proteomes" id="UP001281761"/>
    </source>
</evidence>
<gene>
    <name evidence="1" type="ORF">BLNAU_16756</name>
</gene>